<keyword evidence="1" id="KW-1133">Transmembrane helix</keyword>
<evidence type="ECO:0000313" key="3">
    <source>
        <dbReference type="Proteomes" id="UP000683442"/>
    </source>
</evidence>
<dbReference type="EMBL" id="CP076686">
    <property type="protein sequence ID" value="QWV13838.1"/>
    <property type="molecule type" value="Genomic_DNA"/>
</dbReference>
<feature type="transmembrane region" description="Helical" evidence="1">
    <location>
        <begin position="122"/>
        <end position="141"/>
    </location>
</feature>
<dbReference type="GeneID" id="78558628"/>
<evidence type="ECO:0000256" key="1">
    <source>
        <dbReference type="SAM" id="Phobius"/>
    </source>
</evidence>
<protein>
    <submittedName>
        <fullName evidence="2">Uncharacterized protein</fullName>
    </submittedName>
</protein>
<dbReference type="Proteomes" id="UP000683442">
    <property type="component" value="Chromosome"/>
</dbReference>
<keyword evidence="1" id="KW-0812">Transmembrane</keyword>
<organism evidence="2 3">
    <name type="scientific">Marinobacter adhaerens</name>
    <dbReference type="NCBI Taxonomy" id="1033846"/>
    <lineage>
        <taxon>Bacteria</taxon>
        <taxon>Pseudomonadati</taxon>
        <taxon>Pseudomonadota</taxon>
        <taxon>Gammaproteobacteria</taxon>
        <taxon>Pseudomonadales</taxon>
        <taxon>Marinobacteraceae</taxon>
        <taxon>Marinobacter</taxon>
    </lineage>
</organism>
<keyword evidence="3" id="KW-1185">Reference proteome</keyword>
<accession>A0ABX8IJN2</accession>
<sequence length="143" mass="16060">MIVPQANVLRCSKLWTKNTALVLVALIDEPQWQQNQRAELTRKHVIVTQVLRYGTISWIKLAHLALLTAAAWAAGDKDDDKLKNDEKTYNYKSSSNIVCFHDASRTLCVLGPIKLGFRGGKLICLIVFLVLFDGHLAVPLFKD</sequence>
<evidence type="ECO:0000313" key="2">
    <source>
        <dbReference type="EMBL" id="QWV13838.1"/>
    </source>
</evidence>
<proteinExistence type="predicted"/>
<dbReference type="RefSeq" id="WP_041644820.1">
    <property type="nucleotide sequence ID" value="NZ_CP076686.1"/>
</dbReference>
<reference evidence="2 3" key="1">
    <citation type="submission" date="2021-06" db="EMBL/GenBank/DDBJ databases">
        <title>Microbial metabolic specificity influences pelagic lipid remineralization.</title>
        <authorList>
            <person name="Behrendt L."/>
            <person name="Hunter J.E."/>
            <person name="Alcolombri U."/>
            <person name="Smriga S."/>
            <person name="Mincer T."/>
            <person name="Lowenstein D.P."/>
            <person name="Peaudecerf F.J."/>
            <person name="Fernandez V.I."/>
            <person name="Fredricks H."/>
            <person name="Almblad H."/>
            <person name="Harrison J.J."/>
            <person name="Stocker R."/>
            <person name="Van Mooy B.A.S."/>
        </authorList>
    </citation>
    <scope>NUCLEOTIDE SEQUENCE [LARGE SCALE GENOMIC DNA]</scope>
    <source>
        <strain evidence="2 3">HP15-B</strain>
    </source>
</reference>
<keyword evidence="1" id="KW-0472">Membrane</keyword>
<name>A0ABX8IJN2_9GAMM</name>
<gene>
    <name evidence="2" type="ORF">KQ249_04240</name>
</gene>